<gene>
    <name evidence="11" type="ORF">HCN44_001850</name>
</gene>
<keyword evidence="8" id="KW-0812">Transmembrane</keyword>
<evidence type="ECO:0008006" key="13">
    <source>
        <dbReference type="Google" id="ProtNLM"/>
    </source>
</evidence>
<evidence type="ECO:0000256" key="8">
    <source>
        <dbReference type="SAM" id="Phobius"/>
    </source>
</evidence>
<evidence type="ECO:0000313" key="12">
    <source>
        <dbReference type="Proteomes" id="UP000639338"/>
    </source>
</evidence>
<dbReference type="PANTHER" id="PTHR12289:SF41">
    <property type="entry name" value="FAILED AXON CONNECTIONS-RELATED"/>
    <property type="match status" value="1"/>
</dbReference>
<dbReference type="InterPro" id="IPR036282">
    <property type="entry name" value="Glutathione-S-Trfase_C_sf"/>
</dbReference>
<dbReference type="CDD" id="cd03078">
    <property type="entry name" value="GST_N_Metaxin1_like"/>
    <property type="match status" value="1"/>
</dbReference>
<proteinExistence type="inferred from homology"/>
<feature type="domain" description="Metaxin glutathione S-transferase" evidence="10">
    <location>
        <begin position="164"/>
        <end position="227"/>
    </location>
</feature>
<feature type="transmembrane region" description="Helical" evidence="8">
    <location>
        <begin position="267"/>
        <end position="287"/>
    </location>
</feature>
<evidence type="ECO:0000259" key="10">
    <source>
        <dbReference type="Pfam" id="PF17171"/>
    </source>
</evidence>
<feature type="domain" description="Mitochondrial outer membrane transport complex Sam37/metaxin N-terminal" evidence="9">
    <location>
        <begin position="25"/>
        <end position="144"/>
    </location>
</feature>
<keyword evidence="6" id="KW-0496">Mitochondrion</keyword>
<dbReference type="GO" id="GO:0001401">
    <property type="term" value="C:SAM complex"/>
    <property type="evidence" value="ECO:0007669"/>
    <property type="project" value="InterPro"/>
</dbReference>
<dbReference type="Pfam" id="PF10568">
    <property type="entry name" value="Tom37"/>
    <property type="match status" value="1"/>
</dbReference>
<dbReference type="EMBL" id="JACMRX010000001">
    <property type="protein sequence ID" value="KAF7996218.1"/>
    <property type="molecule type" value="Genomic_DNA"/>
</dbReference>
<keyword evidence="5" id="KW-0653">Protein transport</keyword>
<dbReference type="InterPro" id="IPR050931">
    <property type="entry name" value="Mito_Protein_Transport_Metaxin"/>
</dbReference>
<dbReference type="GO" id="GO:0015031">
    <property type="term" value="P:protein transport"/>
    <property type="evidence" value="ECO:0007669"/>
    <property type="project" value="UniProtKB-KW"/>
</dbReference>
<protein>
    <recommendedName>
        <fullName evidence="13">Metaxin-1</fullName>
    </recommendedName>
</protein>
<keyword evidence="7 8" id="KW-0472">Membrane</keyword>
<evidence type="ECO:0000256" key="3">
    <source>
        <dbReference type="ARBA" id="ARBA00022448"/>
    </source>
</evidence>
<evidence type="ECO:0000259" key="9">
    <source>
        <dbReference type="Pfam" id="PF10568"/>
    </source>
</evidence>
<dbReference type="SUPFAM" id="SSF47616">
    <property type="entry name" value="GST C-terminal domain-like"/>
    <property type="match status" value="1"/>
</dbReference>
<dbReference type="Gene3D" id="1.20.1050.10">
    <property type="match status" value="1"/>
</dbReference>
<comment type="caution">
    <text evidence="11">The sequence shown here is derived from an EMBL/GenBank/DDBJ whole genome shotgun (WGS) entry which is preliminary data.</text>
</comment>
<dbReference type="PANTHER" id="PTHR12289">
    <property type="entry name" value="METAXIN RELATED"/>
    <property type="match status" value="1"/>
</dbReference>
<sequence>MDDSNNYQIDVWKGDWGLPSIDIQCLQVLAYAKFSDVPLTIREINNPFRTPRGLLPVLRYDNKSLDSPDDIIQFFRKMNYTCDDSLTPKQCADIVSYDHMLKESLYPAMQYIWWIDQKNFTELMRPWYAKAIPFPLNFYYPSQYEKQAQAMMESLYPNEESMTQKCITLLSNRLGDDSDYFFGTKPTYLDAIVYSYLAPLLKLPLPNSSLQNHLKACTNLVKFISKISQRYFEQDYQNYEKIKAKEQPKNNCDDVDIEFPHKRRNQFIAGFIATLAMISYALFTGIVEVTPIRDDDDTLDDHEDYMDDIDD</sequence>
<keyword evidence="4" id="KW-1000">Mitochondrion outer membrane</keyword>
<evidence type="ECO:0000256" key="2">
    <source>
        <dbReference type="ARBA" id="ARBA00009170"/>
    </source>
</evidence>
<dbReference type="Pfam" id="PF17171">
    <property type="entry name" value="GST_C_6"/>
    <property type="match status" value="1"/>
</dbReference>
<keyword evidence="8" id="KW-1133">Transmembrane helix</keyword>
<evidence type="ECO:0000256" key="1">
    <source>
        <dbReference type="ARBA" id="ARBA00004294"/>
    </source>
</evidence>
<accession>A0A834Y1Y5</accession>
<dbReference type="OrthoDB" id="5835136at2759"/>
<dbReference type="Proteomes" id="UP000639338">
    <property type="component" value="Unassembled WGS sequence"/>
</dbReference>
<evidence type="ECO:0000313" key="11">
    <source>
        <dbReference type="EMBL" id="KAF7996218.1"/>
    </source>
</evidence>
<keyword evidence="12" id="KW-1185">Reference proteome</keyword>
<reference evidence="11 12" key="1">
    <citation type="submission" date="2020-08" db="EMBL/GenBank/DDBJ databases">
        <title>Aphidius gifuensis genome sequencing and assembly.</title>
        <authorList>
            <person name="Du Z."/>
        </authorList>
    </citation>
    <scope>NUCLEOTIDE SEQUENCE [LARGE SCALE GENOMIC DNA]</scope>
    <source>
        <strain evidence="11">YNYX2018</strain>
        <tissue evidence="11">Adults</tissue>
    </source>
</reference>
<dbReference type="AlphaFoldDB" id="A0A834Y1Y5"/>
<dbReference type="GO" id="GO:0007005">
    <property type="term" value="P:mitochondrion organization"/>
    <property type="evidence" value="ECO:0007669"/>
    <property type="project" value="TreeGrafter"/>
</dbReference>
<comment type="subcellular location">
    <subcellularLocation>
        <location evidence="1">Mitochondrion outer membrane</location>
    </subcellularLocation>
</comment>
<dbReference type="InterPro" id="IPR019564">
    <property type="entry name" value="Sam37/metaxin_N"/>
</dbReference>
<evidence type="ECO:0000256" key="7">
    <source>
        <dbReference type="ARBA" id="ARBA00023136"/>
    </source>
</evidence>
<keyword evidence="3" id="KW-0813">Transport</keyword>
<evidence type="ECO:0000256" key="5">
    <source>
        <dbReference type="ARBA" id="ARBA00022927"/>
    </source>
</evidence>
<evidence type="ECO:0000256" key="4">
    <source>
        <dbReference type="ARBA" id="ARBA00022787"/>
    </source>
</evidence>
<comment type="similarity">
    <text evidence="2">Belongs to the metaxin family.</text>
</comment>
<evidence type="ECO:0000256" key="6">
    <source>
        <dbReference type="ARBA" id="ARBA00023128"/>
    </source>
</evidence>
<organism evidence="11 12">
    <name type="scientific">Aphidius gifuensis</name>
    <name type="common">Parasitoid wasp</name>
    <dbReference type="NCBI Taxonomy" id="684658"/>
    <lineage>
        <taxon>Eukaryota</taxon>
        <taxon>Metazoa</taxon>
        <taxon>Ecdysozoa</taxon>
        <taxon>Arthropoda</taxon>
        <taxon>Hexapoda</taxon>
        <taxon>Insecta</taxon>
        <taxon>Pterygota</taxon>
        <taxon>Neoptera</taxon>
        <taxon>Endopterygota</taxon>
        <taxon>Hymenoptera</taxon>
        <taxon>Apocrita</taxon>
        <taxon>Ichneumonoidea</taxon>
        <taxon>Braconidae</taxon>
        <taxon>Aphidiinae</taxon>
        <taxon>Aphidius</taxon>
    </lineage>
</organism>
<dbReference type="InterPro" id="IPR033468">
    <property type="entry name" value="Metaxin_GST"/>
</dbReference>
<name>A0A834Y1Y5_APHGI</name>